<accession>A0A163JYB7</accession>
<keyword evidence="4" id="KW-1185">Reference proteome</keyword>
<organism evidence="3">
    <name type="scientific">Absidia glauca</name>
    <name type="common">Pin mould</name>
    <dbReference type="NCBI Taxonomy" id="4829"/>
    <lineage>
        <taxon>Eukaryota</taxon>
        <taxon>Fungi</taxon>
        <taxon>Fungi incertae sedis</taxon>
        <taxon>Mucoromycota</taxon>
        <taxon>Mucoromycotina</taxon>
        <taxon>Mucoromycetes</taxon>
        <taxon>Mucorales</taxon>
        <taxon>Cunninghamellaceae</taxon>
        <taxon>Absidia</taxon>
    </lineage>
</organism>
<keyword evidence="2" id="KW-0732">Signal</keyword>
<dbReference type="OrthoDB" id="3044029at2759"/>
<evidence type="ECO:0000256" key="1">
    <source>
        <dbReference type="SAM" id="MobiDB-lite"/>
    </source>
</evidence>
<dbReference type="InParanoid" id="A0A163JYB7"/>
<protein>
    <recommendedName>
        <fullName evidence="5">Secreted protein</fullName>
    </recommendedName>
</protein>
<sequence length="267" mass="27294">MQLKTLLASVPMVMTLAMQVAGQISQVVDANNFCVYLPPPDSANRNIADTEWNAQAFCMGNTPKALKANKMPDGFIQSAHFVVTDKYIQVTGQIDPAKANLNVTDEGGQMDVAAPKGSSCADWKLYVNMIEPTTKTYCMRCCNDKVTCNRGISEKGCAHVIPGDYSGPMTGDGSSSQPSVSVSVSSSASAASSSSSAVSSSAKPSSSSSSVPASSSASAKSPAASASSSPSAGSSDQISAQSVNGGIIRQPALAVTVVAMVATLFAQ</sequence>
<feature type="signal peptide" evidence="2">
    <location>
        <begin position="1"/>
        <end position="30"/>
    </location>
</feature>
<dbReference type="Proteomes" id="UP000078561">
    <property type="component" value="Unassembled WGS sequence"/>
</dbReference>
<feature type="compositionally biased region" description="Low complexity" evidence="1">
    <location>
        <begin position="193"/>
        <end position="235"/>
    </location>
</feature>
<reference evidence="3" key="1">
    <citation type="submission" date="2016-04" db="EMBL/GenBank/DDBJ databases">
        <authorList>
            <person name="Evans L.H."/>
            <person name="Alamgir A."/>
            <person name="Owens N."/>
            <person name="Weber N.D."/>
            <person name="Virtaneva K."/>
            <person name="Barbian K."/>
            <person name="Babar A."/>
            <person name="Rosenke K."/>
        </authorList>
    </citation>
    <scope>NUCLEOTIDE SEQUENCE [LARGE SCALE GENOMIC DNA]</scope>
    <source>
        <strain evidence="3">CBS 101.48</strain>
    </source>
</reference>
<dbReference type="EMBL" id="LT554307">
    <property type="protein sequence ID" value="SAM03911.1"/>
    <property type="molecule type" value="Genomic_DNA"/>
</dbReference>
<proteinExistence type="predicted"/>
<feature type="chain" id="PRO_5007843506" description="Secreted protein" evidence="2">
    <location>
        <begin position="31"/>
        <end position="267"/>
    </location>
</feature>
<gene>
    <name evidence="3" type="primary">ABSGL_09767.1 scaffold 11617</name>
</gene>
<name>A0A163JYB7_ABSGL</name>
<evidence type="ECO:0000313" key="4">
    <source>
        <dbReference type="Proteomes" id="UP000078561"/>
    </source>
</evidence>
<dbReference type="STRING" id="4829.A0A163JYB7"/>
<dbReference type="OMA" id="LCQNAYL"/>
<evidence type="ECO:0000256" key="2">
    <source>
        <dbReference type="SAM" id="SignalP"/>
    </source>
</evidence>
<evidence type="ECO:0008006" key="5">
    <source>
        <dbReference type="Google" id="ProtNLM"/>
    </source>
</evidence>
<dbReference type="AlphaFoldDB" id="A0A163JYB7"/>
<feature type="region of interest" description="Disordered" evidence="1">
    <location>
        <begin position="193"/>
        <end position="238"/>
    </location>
</feature>
<evidence type="ECO:0000313" key="3">
    <source>
        <dbReference type="EMBL" id="SAM03911.1"/>
    </source>
</evidence>